<dbReference type="InterPro" id="IPR037138">
    <property type="entry name" value="His_deacetylse_dom_sf"/>
</dbReference>
<accession>A0A0B1SAQ9</accession>
<reference evidence="3 4" key="1">
    <citation type="submission" date="2014-03" db="EMBL/GenBank/DDBJ databases">
        <title>Draft genome of the hookworm Oesophagostomum dentatum.</title>
        <authorList>
            <person name="Mitreva M."/>
        </authorList>
    </citation>
    <scope>NUCLEOTIDE SEQUENCE [LARGE SCALE GENOMIC DNA]</scope>
    <source>
        <strain evidence="3 4">OD-Hann</strain>
    </source>
</reference>
<dbReference type="InterPro" id="IPR023801">
    <property type="entry name" value="His_deacetylse_dom"/>
</dbReference>
<feature type="domain" description="Histone deacetylase" evidence="2">
    <location>
        <begin position="10"/>
        <end position="86"/>
    </location>
</feature>
<dbReference type="SUPFAM" id="SSF52768">
    <property type="entry name" value="Arginase/deacetylase"/>
    <property type="match status" value="1"/>
</dbReference>
<dbReference type="InterPro" id="IPR023696">
    <property type="entry name" value="Ureohydrolase_dom_sf"/>
</dbReference>
<evidence type="ECO:0000256" key="1">
    <source>
        <dbReference type="ARBA" id="ARBA00048287"/>
    </source>
</evidence>
<dbReference type="AlphaFoldDB" id="A0A0B1SAQ9"/>
<dbReference type="EMBL" id="KN579897">
    <property type="protein sequence ID" value="KHJ82393.1"/>
    <property type="molecule type" value="Genomic_DNA"/>
</dbReference>
<evidence type="ECO:0000313" key="3">
    <source>
        <dbReference type="EMBL" id="KHJ82393.1"/>
    </source>
</evidence>
<dbReference type="Gene3D" id="3.40.800.20">
    <property type="entry name" value="Histone deacetylase domain"/>
    <property type="match status" value="1"/>
</dbReference>
<dbReference type="GO" id="GO:0141221">
    <property type="term" value="F:histone deacetylase activity, hydrolytic mechanism"/>
    <property type="evidence" value="ECO:0007669"/>
    <property type="project" value="UniProtKB-EC"/>
</dbReference>
<name>A0A0B1SAQ9_OESDE</name>
<protein>
    <recommendedName>
        <fullName evidence="2">Histone deacetylase domain-containing protein</fullName>
    </recommendedName>
</protein>
<dbReference type="PANTHER" id="PTHR48252:SF77">
    <property type="entry name" value="HISTONE DEACETYLASE DOMAIN-CONTAINING PROTEIN"/>
    <property type="match status" value="1"/>
</dbReference>
<evidence type="ECO:0000313" key="4">
    <source>
        <dbReference type="Proteomes" id="UP000053660"/>
    </source>
</evidence>
<comment type="catalytic activity">
    <reaction evidence="1">
        <text>N(6)-acetyl-L-lysyl-[histone] + H2O = L-lysyl-[histone] + acetate</text>
        <dbReference type="Rhea" id="RHEA:58196"/>
        <dbReference type="Rhea" id="RHEA-COMP:9845"/>
        <dbReference type="Rhea" id="RHEA-COMP:11338"/>
        <dbReference type="ChEBI" id="CHEBI:15377"/>
        <dbReference type="ChEBI" id="CHEBI:29969"/>
        <dbReference type="ChEBI" id="CHEBI:30089"/>
        <dbReference type="ChEBI" id="CHEBI:61930"/>
        <dbReference type="EC" id="3.5.1.98"/>
    </reaction>
</comment>
<dbReference type="OrthoDB" id="5840625at2759"/>
<dbReference type="Pfam" id="PF00850">
    <property type="entry name" value="Hist_deacetyl"/>
    <property type="match status" value="1"/>
</dbReference>
<keyword evidence="4" id="KW-1185">Reference proteome</keyword>
<organism evidence="3 4">
    <name type="scientific">Oesophagostomum dentatum</name>
    <name type="common">Nodular worm</name>
    <dbReference type="NCBI Taxonomy" id="61180"/>
    <lineage>
        <taxon>Eukaryota</taxon>
        <taxon>Metazoa</taxon>
        <taxon>Ecdysozoa</taxon>
        <taxon>Nematoda</taxon>
        <taxon>Chromadorea</taxon>
        <taxon>Rhabditida</taxon>
        <taxon>Rhabditina</taxon>
        <taxon>Rhabditomorpha</taxon>
        <taxon>Strongyloidea</taxon>
        <taxon>Strongylidae</taxon>
        <taxon>Oesophagostomum</taxon>
    </lineage>
</organism>
<dbReference type="PANTHER" id="PTHR48252">
    <property type="entry name" value="HISTONE DEACETYLASE 2-RELATED"/>
    <property type="match status" value="1"/>
</dbReference>
<gene>
    <name evidence="3" type="ORF">OESDEN_17914</name>
</gene>
<evidence type="ECO:0000259" key="2">
    <source>
        <dbReference type="Pfam" id="PF00850"/>
    </source>
</evidence>
<feature type="non-terminal residue" evidence="3">
    <location>
        <position position="1"/>
    </location>
</feature>
<proteinExistence type="predicted"/>
<sequence length="102" mass="11022">LLIQWGFLSDYLSVFRPIIGQVVENFQPEAIILQCGADSLGCDRLGFDGHADCVRFVKSLGIPMIVVGGGGYTLRNVARCWANETGVLVDVDLPNEIPENAG</sequence>
<dbReference type="Proteomes" id="UP000053660">
    <property type="component" value="Unassembled WGS sequence"/>
</dbReference>